<comment type="caution">
    <text evidence="1">The sequence shown here is derived from an EMBL/GenBank/DDBJ whole genome shotgun (WGS) entry which is preliminary data.</text>
</comment>
<evidence type="ECO:0000313" key="2">
    <source>
        <dbReference type="Proteomes" id="UP001604335"/>
    </source>
</evidence>
<dbReference type="RefSeq" id="WP_393010971.1">
    <property type="nucleotide sequence ID" value="NZ_JAZAQF010000028.1"/>
</dbReference>
<name>A0ABW7C6Y1_9CYAN</name>
<sequence length="87" mass="9732">MQLTDDADFFPEWRSAQASLSPLEQQLLDRVKQNVQTLLEDPPLLEDGVKMVVLAPLRGLGSGYCGRWTITSRIRCLRSGSIATNRT</sequence>
<keyword evidence="2" id="KW-1185">Reference proteome</keyword>
<dbReference type="EMBL" id="JAZAQF010000028">
    <property type="protein sequence ID" value="MFG3816942.1"/>
    <property type="molecule type" value="Genomic_DNA"/>
</dbReference>
<accession>A0ABW7C6Y1</accession>
<reference evidence="2" key="1">
    <citation type="journal article" date="2024" name="Algal Res.">
        <title>Biochemical, toxicological and genomic investigation of a high-biomass producing Limnothrix strain isolated from Italian shallow drinking water reservoir.</title>
        <authorList>
            <person name="Simonazzi M."/>
            <person name="Shishido T.K."/>
            <person name="Delbaje E."/>
            <person name="Wahlsten M."/>
            <person name="Fewer D.P."/>
            <person name="Sivonen K."/>
            <person name="Pezzolesi L."/>
            <person name="Pistocchi R."/>
        </authorList>
    </citation>
    <scope>NUCLEOTIDE SEQUENCE [LARGE SCALE GENOMIC DNA]</scope>
    <source>
        <strain evidence="2">LRLZ20PSL1</strain>
    </source>
</reference>
<gene>
    <name evidence="1" type="ORF">VPK24_04785</name>
</gene>
<proteinExistence type="predicted"/>
<protein>
    <submittedName>
        <fullName evidence="1">Uncharacterized protein</fullName>
    </submittedName>
</protein>
<dbReference type="Proteomes" id="UP001604335">
    <property type="component" value="Unassembled WGS sequence"/>
</dbReference>
<organism evidence="1 2">
    <name type="scientific">Limnothrix redekei LRLZ20PSL1</name>
    <dbReference type="NCBI Taxonomy" id="3112953"/>
    <lineage>
        <taxon>Bacteria</taxon>
        <taxon>Bacillati</taxon>
        <taxon>Cyanobacteriota</taxon>
        <taxon>Cyanophyceae</taxon>
        <taxon>Pseudanabaenales</taxon>
        <taxon>Pseudanabaenaceae</taxon>
        <taxon>Limnothrix</taxon>
    </lineage>
</organism>
<evidence type="ECO:0000313" key="1">
    <source>
        <dbReference type="EMBL" id="MFG3816942.1"/>
    </source>
</evidence>